<dbReference type="OrthoDB" id="3728782at2"/>
<proteinExistence type="predicted"/>
<comment type="subcellular location">
    <subcellularLocation>
        <location evidence="1">Cell membrane</location>
        <topology evidence="1">Multi-pass membrane protein</topology>
    </subcellularLocation>
</comment>
<evidence type="ECO:0000256" key="4">
    <source>
        <dbReference type="ARBA" id="ARBA00022989"/>
    </source>
</evidence>
<organism evidence="6 7">
    <name type="scientific">Mycobacterium heidelbergense</name>
    <dbReference type="NCBI Taxonomy" id="53376"/>
    <lineage>
        <taxon>Bacteria</taxon>
        <taxon>Bacillati</taxon>
        <taxon>Actinomycetota</taxon>
        <taxon>Actinomycetes</taxon>
        <taxon>Mycobacteriales</taxon>
        <taxon>Mycobacteriaceae</taxon>
        <taxon>Mycobacterium</taxon>
        <taxon>Mycobacterium simiae complex</taxon>
    </lineage>
</organism>
<dbReference type="EMBL" id="MVHR01000009">
    <property type="protein sequence ID" value="ORA74633.1"/>
    <property type="molecule type" value="Genomic_DNA"/>
</dbReference>
<dbReference type="AlphaFoldDB" id="A0A1X0DQF7"/>
<dbReference type="GO" id="GO:0005886">
    <property type="term" value="C:plasma membrane"/>
    <property type="evidence" value="ECO:0007669"/>
    <property type="project" value="UniProtKB-SubCell"/>
</dbReference>
<evidence type="ECO:0000313" key="6">
    <source>
        <dbReference type="EMBL" id="ORA74633.1"/>
    </source>
</evidence>
<keyword evidence="5" id="KW-0472">Membrane</keyword>
<evidence type="ECO:0000256" key="5">
    <source>
        <dbReference type="ARBA" id="ARBA00023136"/>
    </source>
</evidence>
<dbReference type="PANTHER" id="PTHR30250:SF11">
    <property type="entry name" value="O-ANTIGEN TRANSPORTER-RELATED"/>
    <property type="match status" value="1"/>
</dbReference>
<evidence type="ECO:0000256" key="2">
    <source>
        <dbReference type="ARBA" id="ARBA00022475"/>
    </source>
</evidence>
<dbReference type="PANTHER" id="PTHR30250">
    <property type="entry name" value="PST FAMILY PREDICTED COLANIC ACID TRANSPORTER"/>
    <property type="match status" value="1"/>
</dbReference>
<dbReference type="InterPro" id="IPR050833">
    <property type="entry name" value="Poly_Biosynth_Transport"/>
</dbReference>
<name>A0A1X0DQF7_MYCHE</name>
<keyword evidence="7" id="KW-1185">Reference proteome</keyword>
<dbReference type="RefSeq" id="WP_083073602.1">
    <property type="nucleotide sequence ID" value="NZ_AP022615.1"/>
</dbReference>
<reference evidence="6 7" key="1">
    <citation type="submission" date="2017-02" db="EMBL/GenBank/DDBJ databases">
        <title>The new phylogeny of genus Mycobacterium.</title>
        <authorList>
            <person name="Tortoli E."/>
            <person name="Trovato A."/>
            <person name="Cirillo D.M."/>
        </authorList>
    </citation>
    <scope>NUCLEOTIDE SEQUENCE [LARGE SCALE GENOMIC DNA]</scope>
    <source>
        <strain evidence="6 7">DSM 44471</strain>
    </source>
</reference>
<keyword evidence="4" id="KW-1133">Transmembrane helix</keyword>
<accession>A0A1X0DQF7</accession>
<keyword evidence="3" id="KW-0812">Transmembrane</keyword>
<dbReference type="Proteomes" id="UP000192566">
    <property type="component" value="Unassembled WGS sequence"/>
</dbReference>
<dbReference type="STRING" id="53376.BST25_08645"/>
<evidence type="ECO:0000256" key="1">
    <source>
        <dbReference type="ARBA" id="ARBA00004651"/>
    </source>
</evidence>
<evidence type="ECO:0000313" key="7">
    <source>
        <dbReference type="Proteomes" id="UP000192566"/>
    </source>
</evidence>
<sequence length="423" mass="43861">MVLPITGISHLVIARLITSAAGIEQFGVVMLIATLSQPLVFADLGAGAAIATARARVSEAGPEQFRRTTLTAIRTTLCSACLLGVTAVALGLLDAWPPLLGIHPAQIGRGINVAVVLTLMAFAVGLPFSLGANILRGSGRMHQAVLLGGLTAPFALGLTAALFALHAPSLAYALPIPVSGLLSAMWAALAVRRSDAKLVKGIVGQAFQPRRFRGLSIRAIAAPWVLVMMGQPLALQSDRLVLSHRLALTDLANYSYAAQLYLPIESVVVVAALALWPHFAVQTQAAATVRKTWLTGLAILGAAGALAATGFVLLSPYVIGWTSDGLATPPISLLVAFGALLVVQSLHATTSIMLISPKALRFQAVCMIALVVTNLPLSWVLAPVLGPSGPVFASALTMALCQLIPGVIVAHRATSRRPAAEVS</sequence>
<gene>
    <name evidence="6" type="ORF">BST25_08645</name>
</gene>
<comment type="caution">
    <text evidence="6">The sequence shown here is derived from an EMBL/GenBank/DDBJ whole genome shotgun (WGS) entry which is preliminary data.</text>
</comment>
<keyword evidence="2" id="KW-1003">Cell membrane</keyword>
<evidence type="ECO:0000256" key="3">
    <source>
        <dbReference type="ARBA" id="ARBA00022692"/>
    </source>
</evidence>
<protein>
    <submittedName>
        <fullName evidence="6">Uncharacterized protein</fullName>
    </submittedName>
</protein>